<evidence type="ECO:0000256" key="1">
    <source>
        <dbReference type="SAM" id="MobiDB-lite"/>
    </source>
</evidence>
<gene>
    <name evidence="2" type="ORF">Vretimale_11723</name>
</gene>
<evidence type="ECO:0000313" key="2">
    <source>
        <dbReference type="EMBL" id="GIM07644.1"/>
    </source>
</evidence>
<feature type="compositionally biased region" description="Low complexity" evidence="1">
    <location>
        <begin position="68"/>
        <end position="90"/>
    </location>
</feature>
<protein>
    <submittedName>
        <fullName evidence="2">Uncharacterized protein</fullName>
    </submittedName>
</protein>
<feature type="region of interest" description="Disordered" evidence="1">
    <location>
        <begin position="321"/>
        <end position="497"/>
    </location>
</feature>
<dbReference type="AlphaFoldDB" id="A0A8J4GI92"/>
<evidence type="ECO:0000313" key="3">
    <source>
        <dbReference type="Proteomes" id="UP000722791"/>
    </source>
</evidence>
<sequence length="763" mass="79085">MSGTEPGILEQYEGDAVVEMSRESSGVRKASLAEAPTGNLPPAGNRLQSQERSSKPLVPTGRKPSSDGSVSGASRHASSSSLKASSPAGSNDATHLPTIGSGRSTPSRPSVTPPAAPPPVRKPRGIPKPSSQGPARTESDAPAASPTAAIGRGRAADRRVSRGASSASAQDSDQKPPGNDGDVRTAKGRGGGGEALSARDASPGRDPREAGWNSSPGQKASAQQAAAVRRDIKLSSPSEEERRKRVEWVRNKRRREEAKAREEAERRQAEENRRREEEQERLEARRAAIRDRIQKQHEVAAKMAQERAKADEAARGAIGRFLASKPLHQRLKEDYEKQQAELEAEKKRQYDEEIRNRQVRPHQIISGEVQIKPHNKPDAVSNGGAADRNGPIRSPSHSRGSGGGGGGGGSPTAAAGNAGAASRSVSGRGRVSSRLHAPASDGASSPASPSGQPPSHNGGGVTAAEATVAAADSAQAGRPPKLRIQGPTLTSTSSKSSRRVINGLGALSRRGHLVDRASSPFVFTDAGIPINVPPQTNMAASGSEVLQVDATLAAVTRESSSVGVLAVAAAGGAAAAEAGLAAAVARSCNSRSGAVSPEDSGDDSGLRGGHRGSEYTPDDDVPQMQSPLDLASSGAEATYESEGAQEPKGMHGVWGSDAADTDVDSPGKVGAEKAWLEKRDSKAEEQRQEAQEEPEEGQQTEEDDMVGLGSPEADVAASKAATEGPPAPEPESDTQDTEPEPQPRIKEVTEDDGAAAEVELAAE</sequence>
<feature type="compositionally biased region" description="Low complexity" evidence="1">
    <location>
        <begin position="411"/>
        <end position="455"/>
    </location>
</feature>
<feature type="compositionally biased region" description="Polar residues" evidence="1">
    <location>
        <begin position="212"/>
        <end position="224"/>
    </location>
</feature>
<name>A0A8J4GI92_9CHLO</name>
<feature type="compositionally biased region" description="Low complexity" evidence="1">
    <location>
        <begin position="162"/>
        <end position="171"/>
    </location>
</feature>
<proteinExistence type="predicted"/>
<feature type="region of interest" description="Disordered" evidence="1">
    <location>
        <begin position="591"/>
        <end position="755"/>
    </location>
</feature>
<reference evidence="2" key="1">
    <citation type="journal article" date="2021" name="Proc. Natl. Acad. Sci. U.S.A.">
        <title>Three genomes in the algal genus Volvox reveal the fate of a haploid sex-determining region after a transition to homothallism.</title>
        <authorList>
            <person name="Yamamoto K."/>
            <person name="Hamaji T."/>
            <person name="Kawai-Toyooka H."/>
            <person name="Matsuzaki R."/>
            <person name="Takahashi F."/>
            <person name="Nishimura Y."/>
            <person name="Kawachi M."/>
            <person name="Noguchi H."/>
            <person name="Minakuchi Y."/>
            <person name="Umen J.G."/>
            <person name="Toyoda A."/>
            <person name="Nozaki H."/>
        </authorList>
    </citation>
    <scope>NUCLEOTIDE SEQUENCE</scope>
    <source>
        <strain evidence="2">NIES-3785</strain>
    </source>
</reference>
<comment type="caution">
    <text evidence="2">The sequence shown here is derived from an EMBL/GenBank/DDBJ whole genome shotgun (WGS) entry which is preliminary data.</text>
</comment>
<feature type="compositionally biased region" description="Basic and acidic residues" evidence="1">
    <location>
        <begin position="330"/>
        <end position="356"/>
    </location>
</feature>
<feature type="compositionally biased region" description="Gly residues" evidence="1">
    <location>
        <begin position="400"/>
        <end position="410"/>
    </location>
</feature>
<feature type="compositionally biased region" description="Basic and acidic residues" evidence="1">
    <location>
        <begin position="228"/>
        <end position="282"/>
    </location>
</feature>
<dbReference type="EMBL" id="BNCQ01000024">
    <property type="protein sequence ID" value="GIM07644.1"/>
    <property type="molecule type" value="Genomic_DNA"/>
</dbReference>
<feature type="non-terminal residue" evidence="2">
    <location>
        <position position="763"/>
    </location>
</feature>
<feature type="region of interest" description="Disordered" evidence="1">
    <location>
        <begin position="1"/>
        <end position="282"/>
    </location>
</feature>
<organism evidence="2 3">
    <name type="scientific">Volvox reticuliferus</name>
    <dbReference type="NCBI Taxonomy" id="1737510"/>
    <lineage>
        <taxon>Eukaryota</taxon>
        <taxon>Viridiplantae</taxon>
        <taxon>Chlorophyta</taxon>
        <taxon>core chlorophytes</taxon>
        <taxon>Chlorophyceae</taxon>
        <taxon>CS clade</taxon>
        <taxon>Chlamydomonadales</taxon>
        <taxon>Volvocaceae</taxon>
        <taxon>Volvox</taxon>
    </lineage>
</organism>
<dbReference type="Proteomes" id="UP000722791">
    <property type="component" value="Unassembled WGS sequence"/>
</dbReference>
<feature type="compositionally biased region" description="Acidic residues" evidence="1">
    <location>
        <begin position="691"/>
        <end position="705"/>
    </location>
</feature>
<accession>A0A8J4GI92</accession>
<feature type="compositionally biased region" description="Low complexity" evidence="1">
    <location>
        <begin position="100"/>
        <end position="110"/>
    </location>
</feature>
<feature type="compositionally biased region" description="Pro residues" evidence="1">
    <location>
        <begin position="111"/>
        <end position="120"/>
    </location>
</feature>
<feature type="compositionally biased region" description="Basic and acidic residues" evidence="1">
    <location>
        <begin position="670"/>
        <end position="690"/>
    </location>
</feature>
<feature type="compositionally biased region" description="Low complexity" evidence="1">
    <location>
        <begin position="462"/>
        <end position="477"/>
    </location>
</feature>
<feature type="compositionally biased region" description="Acidic residues" evidence="1">
    <location>
        <begin position="730"/>
        <end position="739"/>
    </location>
</feature>